<accession>A0A1C6T5Z1</accession>
<organism evidence="1 2">
    <name type="scientific">Micromonospora pallida</name>
    <dbReference type="NCBI Taxonomy" id="145854"/>
    <lineage>
        <taxon>Bacteria</taxon>
        <taxon>Bacillati</taxon>
        <taxon>Actinomycetota</taxon>
        <taxon>Actinomycetes</taxon>
        <taxon>Micromonosporales</taxon>
        <taxon>Micromonosporaceae</taxon>
        <taxon>Micromonospora</taxon>
    </lineage>
</organism>
<protein>
    <submittedName>
        <fullName evidence="1">Excreted virulence factor EspC, type VII ESX diderm</fullName>
    </submittedName>
</protein>
<proteinExistence type="predicted"/>
<dbReference type="STRING" id="145854.GA0074692_4500"/>
<sequence>MTEVRVEPEVLEKTSHVCDDLRDDLRRSAADIEDDTQAALSGLPGWQTRTALEQLRWSWSDDLTKLTGHISNIGDALRGCARDYRYSDVASAALFDIRER</sequence>
<dbReference type="Gene3D" id="1.10.287.1060">
    <property type="entry name" value="ESAT-6-like"/>
    <property type="match status" value="1"/>
</dbReference>
<keyword evidence="2" id="KW-1185">Reference proteome</keyword>
<dbReference type="SUPFAM" id="SSF140453">
    <property type="entry name" value="EsxAB dimer-like"/>
    <property type="match status" value="1"/>
</dbReference>
<dbReference type="InterPro" id="IPR036689">
    <property type="entry name" value="ESAT-6-like_sf"/>
</dbReference>
<dbReference type="EMBL" id="FMHW01000002">
    <property type="protein sequence ID" value="SCL36943.1"/>
    <property type="molecule type" value="Genomic_DNA"/>
</dbReference>
<dbReference type="AlphaFoldDB" id="A0A1C6T5Z1"/>
<dbReference type="OrthoDB" id="3395187at2"/>
<evidence type="ECO:0000313" key="2">
    <source>
        <dbReference type="Proteomes" id="UP000198959"/>
    </source>
</evidence>
<dbReference type="RefSeq" id="WP_091647048.1">
    <property type="nucleotide sequence ID" value="NZ_FMHW01000002.1"/>
</dbReference>
<evidence type="ECO:0000313" key="1">
    <source>
        <dbReference type="EMBL" id="SCL36943.1"/>
    </source>
</evidence>
<gene>
    <name evidence="1" type="ORF">GA0074692_4500</name>
</gene>
<reference evidence="2" key="1">
    <citation type="submission" date="2016-06" db="EMBL/GenBank/DDBJ databases">
        <authorList>
            <person name="Varghese N."/>
            <person name="Submissions Spin"/>
        </authorList>
    </citation>
    <scope>NUCLEOTIDE SEQUENCE [LARGE SCALE GENOMIC DNA]</scope>
    <source>
        <strain evidence="2">DSM 43817</strain>
    </source>
</reference>
<name>A0A1C6T5Z1_9ACTN</name>
<dbReference type="Proteomes" id="UP000198959">
    <property type="component" value="Unassembled WGS sequence"/>
</dbReference>